<evidence type="ECO:0000313" key="1">
    <source>
        <dbReference type="EMBL" id="GIH67112.1"/>
    </source>
</evidence>
<proteinExistence type="predicted"/>
<name>A0ABQ4H0C5_9ACTN</name>
<evidence type="ECO:0000313" key="2">
    <source>
        <dbReference type="Proteomes" id="UP000660454"/>
    </source>
</evidence>
<evidence type="ECO:0008006" key="3">
    <source>
        <dbReference type="Google" id="ProtNLM"/>
    </source>
</evidence>
<protein>
    <recommendedName>
        <fullName evidence="3">CCZ1/INTU/HSP4 first Longin domain-containing protein</fullName>
    </recommendedName>
</protein>
<organism evidence="1 2">
    <name type="scientific">Microbispora siamensis</name>
    <dbReference type="NCBI Taxonomy" id="564413"/>
    <lineage>
        <taxon>Bacteria</taxon>
        <taxon>Bacillati</taxon>
        <taxon>Actinomycetota</taxon>
        <taxon>Actinomycetes</taxon>
        <taxon>Streptosporangiales</taxon>
        <taxon>Streptosporangiaceae</taxon>
        <taxon>Microbispora</taxon>
    </lineage>
</organism>
<dbReference type="Proteomes" id="UP000660454">
    <property type="component" value="Unassembled WGS sequence"/>
</dbReference>
<gene>
    <name evidence="1" type="ORF">Msi02_79290</name>
</gene>
<keyword evidence="2" id="KW-1185">Reference proteome</keyword>
<comment type="caution">
    <text evidence="1">The sequence shown here is derived from an EMBL/GenBank/DDBJ whole genome shotgun (WGS) entry which is preliminary data.</text>
</comment>
<sequence length="120" mass="13333">MPFLRRLYIRGAEVPEQACVAPVESDSHGAGYVHVLLFDSKTPAYYIGRPPEQDLRTIMNAILYVAAPASPGATSHTTTRREPPSDWYFAAWRDAAIFTRLSGLLHRLVAPSVTSGHRRI</sequence>
<accession>A0ABQ4H0C5</accession>
<dbReference type="EMBL" id="BOOF01000067">
    <property type="protein sequence ID" value="GIH67112.1"/>
    <property type="molecule type" value="Genomic_DNA"/>
</dbReference>
<reference evidence="1 2" key="1">
    <citation type="submission" date="2021-01" db="EMBL/GenBank/DDBJ databases">
        <title>Whole genome shotgun sequence of Microbispora siamensis NBRC 104113.</title>
        <authorList>
            <person name="Komaki H."/>
            <person name="Tamura T."/>
        </authorList>
    </citation>
    <scope>NUCLEOTIDE SEQUENCE [LARGE SCALE GENOMIC DNA]</scope>
    <source>
        <strain evidence="1 2">NBRC 104113</strain>
    </source>
</reference>